<reference evidence="2" key="1">
    <citation type="submission" date="2016-10" db="EMBL/GenBank/DDBJ databases">
        <authorList>
            <person name="Varghese N."/>
            <person name="Submissions S."/>
        </authorList>
    </citation>
    <scope>NUCLEOTIDE SEQUENCE [LARGE SCALE GENOMIC DNA]</scope>
    <source>
        <strain evidence="2">DSM 22427</strain>
    </source>
</reference>
<name>A0A1I6UHR5_9EURY</name>
<organism evidence="1 2">
    <name type="scientific">Halostagnicola kamekurae</name>
    <dbReference type="NCBI Taxonomy" id="619731"/>
    <lineage>
        <taxon>Archaea</taxon>
        <taxon>Methanobacteriati</taxon>
        <taxon>Methanobacteriota</taxon>
        <taxon>Stenosarchaea group</taxon>
        <taxon>Halobacteria</taxon>
        <taxon>Halobacteriales</taxon>
        <taxon>Natrialbaceae</taxon>
        <taxon>Halostagnicola</taxon>
    </lineage>
</organism>
<sequence length="64" mass="6784">MTLANATASEYIGTLSADTRSTNTDQIRDADVVDHPVLISAGDGSVPNRTTLEFTYDLGPDVLT</sequence>
<evidence type="ECO:0000313" key="1">
    <source>
        <dbReference type="EMBL" id="SFT00985.1"/>
    </source>
</evidence>
<accession>A0A1I6UHR5</accession>
<dbReference type="EMBL" id="FOZS01000004">
    <property type="protein sequence ID" value="SFT00985.1"/>
    <property type="molecule type" value="Genomic_DNA"/>
</dbReference>
<keyword evidence="2" id="KW-1185">Reference proteome</keyword>
<dbReference type="RefSeq" id="WP_092907092.1">
    <property type="nucleotide sequence ID" value="NZ_FOZS01000004.1"/>
</dbReference>
<dbReference type="OrthoDB" id="197753at2157"/>
<dbReference type="Proteomes" id="UP000199199">
    <property type="component" value="Unassembled WGS sequence"/>
</dbReference>
<gene>
    <name evidence="1" type="ORF">SAMN04488556_3884</name>
</gene>
<proteinExistence type="predicted"/>
<protein>
    <submittedName>
        <fullName evidence="1">Uncharacterized protein</fullName>
    </submittedName>
</protein>
<evidence type="ECO:0000313" key="2">
    <source>
        <dbReference type="Proteomes" id="UP000199199"/>
    </source>
</evidence>
<dbReference type="AlphaFoldDB" id="A0A1I6UHR5"/>